<dbReference type="GO" id="GO:0003968">
    <property type="term" value="F:RNA-directed RNA polymerase activity"/>
    <property type="evidence" value="ECO:0007669"/>
    <property type="project" value="UniProtKB-KW"/>
</dbReference>
<feature type="domain" description="RdRp catalytic" evidence="9">
    <location>
        <begin position="327"/>
        <end position="534"/>
    </location>
</feature>
<evidence type="ECO:0000256" key="8">
    <source>
        <dbReference type="RuleBase" id="RU004330"/>
    </source>
</evidence>
<dbReference type="InterPro" id="IPR007099">
    <property type="entry name" value="RNA-dir_pol_NSvirus"/>
</dbReference>
<evidence type="ECO:0000313" key="10">
    <source>
        <dbReference type="EMBL" id="DBA56666.1"/>
    </source>
</evidence>
<keyword evidence="7" id="KW-0693">Viral RNA replication</keyword>
<sequence>MACQSSIDYTFKPYYNTTLTYTLCPFEGGKKLLEERKPSKYSTPITDNLGMVSALYLYTNTPPHAYGTQAPKVAETVARSYRFNKKKDRKKINILGRNIERMHWEEIDGPFPFNEIHGNFLPSELRLMVESFLVKYSTTIDNIATSIIEEMMTSNSDILTKGKQTYCPFTEQSVTAPRAYKNFHDFLTANGAPQSMNCLQWIRAIFEVTTKKSIKYTMQEEYEVLTEKYNRETKQRERIKKVRRRLVTKNTVSEEESRNYVLDQITKFASYMKHKERGKLDRRAIASANMGLRMFLHAIEEFHLKLGKELEGSTISIGGEEKKAKITSNFLSISLKTRQASHLSQGTEDATKWNECLAPSAFALMHYYMFHPPTRAKLKLGPVKEFGLLFSKIAVMGNFLMSMKQIQLGPGVMIQDAHYFKRIKWVDEEVKLCTEQTQQWYEEVKPYISKDRKYLFTSPGMLMGMLNAGSTTLGLLAANHRMNPDTMRVITLRSSDDSMTKYMSIGSAENALCVEMNRRNLCLIGINLSPDKTFFFQAGFGEYTSWYMDKSFVAQFGVETASIRPQGKNPPDDFFSISKSTAIGLATLSFNHVGAEARLRIGIDNVRRLWRVKRDDGKREGIKPLVLLLSDGGRSPWNATNCHLQEIPLKETYCTSDQESNYLLKCINPDNPFSEDPDEEMVYSKEHGCLILEEVEVPRTVFHYVKRSNRSVSTASSQNTAAEEKAHSEALKICRQVDPTLYISNPSTNVSINEHLIGILSSTYSSLELTAEEKLEVQSALELLEKGRFEGLEGDEGERVDTELPE</sequence>
<keyword evidence="3 8" id="KW-0696">RNA-directed RNA polymerase</keyword>
<evidence type="ECO:0000256" key="3">
    <source>
        <dbReference type="ARBA" id="ARBA00022484"/>
    </source>
</evidence>
<organism evidence="10">
    <name type="scientific">Blattella germanica orthomyxovirus 1</name>
    <dbReference type="NCBI Taxonomy" id="3133491"/>
    <lineage>
        <taxon>Viruses</taxon>
        <taxon>Riboviria</taxon>
        <taxon>Orthornavirae</taxon>
        <taxon>Negarnaviricota</taxon>
        <taxon>Polyploviricotina</taxon>
        <taxon>Insthoviricetes</taxon>
        <taxon>Articulavirales</taxon>
        <taxon>Orthomyxoviridae</taxon>
    </lineage>
</organism>
<dbReference type="GO" id="GO:0000166">
    <property type="term" value="F:nucleotide binding"/>
    <property type="evidence" value="ECO:0007669"/>
    <property type="project" value="UniProtKB-KW"/>
</dbReference>
<evidence type="ECO:0000259" key="9">
    <source>
        <dbReference type="PROSITE" id="PS50525"/>
    </source>
</evidence>
<keyword evidence="4" id="KW-0808">Transferase</keyword>
<name>A0AAT9JAH8_9ORTO</name>
<comment type="catalytic activity">
    <reaction evidence="8">
        <text>RNA(n) + a ribonucleoside 5'-triphosphate = RNA(n+1) + diphosphate</text>
        <dbReference type="Rhea" id="RHEA:21248"/>
        <dbReference type="Rhea" id="RHEA-COMP:14527"/>
        <dbReference type="Rhea" id="RHEA-COMP:17342"/>
        <dbReference type="ChEBI" id="CHEBI:33019"/>
        <dbReference type="ChEBI" id="CHEBI:61557"/>
        <dbReference type="ChEBI" id="CHEBI:140395"/>
        <dbReference type="EC" id="2.7.7.48"/>
    </reaction>
</comment>
<evidence type="ECO:0000256" key="2">
    <source>
        <dbReference type="ARBA" id="ARBA00020035"/>
    </source>
</evidence>
<evidence type="ECO:0000256" key="1">
    <source>
        <dbReference type="ARBA" id="ARBA00012494"/>
    </source>
</evidence>
<evidence type="ECO:0000256" key="7">
    <source>
        <dbReference type="ARBA" id="ARBA00022953"/>
    </source>
</evidence>
<dbReference type="PROSITE" id="PS50525">
    <property type="entry name" value="RDRP_SSRNA_NEG_SEG"/>
    <property type="match status" value="1"/>
</dbReference>
<keyword evidence="5" id="KW-0548">Nucleotidyltransferase</keyword>
<dbReference type="Pfam" id="PF00602">
    <property type="entry name" value="Flu_PB1"/>
    <property type="match status" value="1"/>
</dbReference>
<proteinExistence type="predicted"/>
<evidence type="ECO:0000256" key="4">
    <source>
        <dbReference type="ARBA" id="ARBA00022679"/>
    </source>
</evidence>
<dbReference type="EMBL" id="BK067137">
    <property type="protein sequence ID" value="DBA56666.1"/>
    <property type="molecule type" value="Viral_cRNA"/>
</dbReference>
<accession>A0AAT9JAH8</accession>
<evidence type="ECO:0000256" key="5">
    <source>
        <dbReference type="ARBA" id="ARBA00022695"/>
    </source>
</evidence>
<reference evidence="10" key="1">
    <citation type="journal article" date="2024" name="Microb. Genom.">
        <title>The hidden RNA viruses in Blattodea (cockroach and termite).</title>
        <authorList>
            <person name="Fan J."/>
            <person name="Jiang S."/>
            <person name="Li W."/>
            <person name="Li J."/>
            <person name="Pang R."/>
            <person name="Wu H."/>
        </authorList>
    </citation>
    <scope>NUCLEOTIDE SEQUENCE</scope>
    <source>
        <strain evidence="10">US2021</strain>
    </source>
</reference>
<protein>
    <recommendedName>
        <fullName evidence="2 8">RNA-directed RNA polymerase catalytic subunit</fullName>
        <ecNumber evidence="1 8">2.7.7.48</ecNumber>
    </recommendedName>
</protein>
<dbReference type="GO" id="GO:0039694">
    <property type="term" value="P:viral RNA genome replication"/>
    <property type="evidence" value="ECO:0007669"/>
    <property type="project" value="InterPro"/>
</dbReference>
<evidence type="ECO:0000256" key="6">
    <source>
        <dbReference type="ARBA" id="ARBA00022741"/>
    </source>
</evidence>
<keyword evidence="6" id="KW-0547">Nucleotide-binding</keyword>
<dbReference type="InterPro" id="IPR001407">
    <property type="entry name" value="RNA_pol_PB1_influenza"/>
</dbReference>
<dbReference type="EC" id="2.7.7.48" evidence="1 8"/>
<dbReference type="GO" id="GO:0003723">
    <property type="term" value="F:RNA binding"/>
    <property type="evidence" value="ECO:0007669"/>
    <property type="project" value="InterPro"/>
</dbReference>